<protein>
    <submittedName>
        <fullName evidence="1">Uncharacterized protein</fullName>
    </submittedName>
</protein>
<accession>A0A8S5NN97</accession>
<name>A0A8S5NN97_9CAUD</name>
<dbReference type="EMBL" id="BK015199">
    <property type="protein sequence ID" value="DAD95746.1"/>
    <property type="molecule type" value="Genomic_DNA"/>
</dbReference>
<reference evidence="1" key="1">
    <citation type="journal article" date="2021" name="Proc. Natl. Acad. Sci. U.S.A.">
        <title>A Catalog of Tens of Thousands of Viruses from Human Metagenomes Reveals Hidden Associations with Chronic Diseases.</title>
        <authorList>
            <person name="Tisza M.J."/>
            <person name="Buck C.B."/>
        </authorList>
    </citation>
    <scope>NUCLEOTIDE SEQUENCE</scope>
    <source>
        <strain evidence="1">CtkOm7</strain>
    </source>
</reference>
<organism evidence="1">
    <name type="scientific">Myoviridae sp. ctkOm7</name>
    <dbReference type="NCBI Taxonomy" id="2826690"/>
    <lineage>
        <taxon>Viruses</taxon>
        <taxon>Duplodnaviria</taxon>
        <taxon>Heunggongvirae</taxon>
        <taxon>Uroviricota</taxon>
        <taxon>Caudoviricetes</taxon>
    </lineage>
</organism>
<evidence type="ECO:0000313" key="1">
    <source>
        <dbReference type="EMBL" id="DAD95746.1"/>
    </source>
</evidence>
<sequence length="110" mass="12243">MNVNALLVDTLDSLLPTADGVYKGAATEYIVFNYTELPADFADDDAEHYRYLVQVHLYAPLEKNTRAYRREISRRLASAGFTRPTVTPASDEHGQHYAFECEIAGGVDDG</sequence>
<proteinExistence type="predicted"/>